<keyword evidence="2 12" id="KW-0964">Secreted</keyword>
<comment type="similarity">
    <text evidence="10 12">Belongs to the peptidase S1 family. CLIP subfamily.</text>
</comment>
<proteinExistence type="inferred from homology"/>
<evidence type="ECO:0000256" key="11">
    <source>
        <dbReference type="RuleBase" id="RU363034"/>
    </source>
</evidence>
<dbReference type="GO" id="GO:0004252">
    <property type="term" value="F:serine-type endopeptidase activity"/>
    <property type="evidence" value="ECO:0007669"/>
    <property type="project" value="UniProtKB-UniRule"/>
</dbReference>
<reference evidence="16 17" key="1">
    <citation type="submission" date="2025-04" db="UniProtKB">
        <authorList>
            <consortium name="RefSeq"/>
        </authorList>
    </citation>
    <scope>IDENTIFICATION</scope>
    <source>
        <tissue evidence="16 17">Muscle</tissue>
    </source>
</reference>
<dbReference type="KEGG" id="bvk:117240375"/>
<dbReference type="PROSITE" id="PS00134">
    <property type="entry name" value="TRYPSIN_HIS"/>
    <property type="match status" value="1"/>
</dbReference>
<dbReference type="RefSeq" id="XP_033362275.1">
    <property type="nucleotide sequence ID" value="XM_033506384.1"/>
</dbReference>
<dbReference type="Gene3D" id="3.30.1640.30">
    <property type="match status" value="1"/>
</dbReference>
<keyword evidence="8" id="KW-1015">Disulfide bond</keyword>
<feature type="domain" description="Clip" evidence="14">
    <location>
        <begin position="28"/>
        <end position="79"/>
    </location>
</feature>
<dbReference type="InterPro" id="IPR009003">
    <property type="entry name" value="Peptidase_S1_PA"/>
</dbReference>
<evidence type="ECO:0000256" key="7">
    <source>
        <dbReference type="ARBA" id="ARBA00023145"/>
    </source>
</evidence>
<dbReference type="RefSeq" id="XP_033362276.1">
    <property type="nucleotide sequence ID" value="XM_033506385.1"/>
</dbReference>
<dbReference type="CDD" id="cd00190">
    <property type="entry name" value="Tryp_SPc"/>
    <property type="match status" value="1"/>
</dbReference>
<evidence type="ECO:0000256" key="9">
    <source>
        <dbReference type="ARBA" id="ARBA00023180"/>
    </source>
</evidence>
<keyword evidence="4 12" id="KW-0732">Signal</keyword>
<name>A0A6J3LAS3_9HYME</name>
<evidence type="ECO:0000256" key="8">
    <source>
        <dbReference type="ARBA" id="ARBA00023157"/>
    </source>
</evidence>
<dbReference type="Pfam" id="PF12032">
    <property type="entry name" value="CLIP"/>
    <property type="match status" value="1"/>
</dbReference>
<organism evidence="15 16">
    <name type="scientific">Bombus vosnesenskii</name>
    <dbReference type="NCBI Taxonomy" id="207650"/>
    <lineage>
        <taxon>Eukaryota</taxon>
        <taxon>Metazoa</taxon>
        <taxon>Ecdysozoa</taxon>
        <taxon>Arthropoda</taxon>
        <taxon>Hexapoda</taxon>
        <taxon>Insecta</taxon>
        <taxon>Pterygota</taxon>
        <taxon>Neoptera</taxon>
        <taxon>Endopterygota</taxon>
        <taxon>Hymenoptera</taxon>
        <taxon>Apocrita</taxon>
        <taxon>Aculeata</taxon>
        <taxon>Apoidea</taxon>
        <taxon>Anthophila</taxon>
        <taxon>Apidae</taxon>
        <taxon>Bombus</taxon>
        <taxon>Pyrobombus</taxon>
    </lineage>
</organism>
<evidence type="ECO:0000313" key="17">
    <source>
        <dbReference type="RefSeq" id="XP_033362276.1"/>
    </source>
</evidence>
<keyword evidence="6 11" id="KW-0720">Serine protease</keyword>
<evidence type="ECO:0000256" key="10">
    <source>
        <dbReference type="ARBA" id="ARBA00024195"/>
    </source>
</evidence>
<dbReference type="PRINTS" id="PR00722">
    <property type="entry name" value="CHYMOTRYPSIN"/>
</dbReference>
<dbReference type="FunFam" id="2.40.10.10:FF:000015">
    <property type="entry name" value="Atrial natriuretic peptide-converting enzyme"/>
    <property type="match status" value="1"/>
</dbReference>
<dbReference type="RefSeq" id="XP_033362277.1">
    <property type="nucleotide sequence ID" value="XM_033506386.1"/>
</dbReference>
<dbReference type="SUPFAM" id="SSF50494">
    <property type="entry name" value="Trypsin-like serine proteases"/>
    <property type="match status" value="1"/>
</dbReference>
<evidence type="ECO:0000313" key="15">
    <source>
        <dbReference type="Proteomes" id="UP000504631"/>
    </source>
</evidence>
<dbReference type="Proteomes" id="UP000504631">
    <property type="component" value="Unplaced"/>
</dbReference>
<evidence type="ECO:0000256" key="6">
    <source>
        <dbReference type="ARBA" id="ARBA00022825"/>
    </source>
</evidence>
<evidence type="ECO:0000256" key="2">
    <source>
        <dbReference type="ARBA" id="ARBA00022525"/>
    </source>
</evidence>
<comment type="domain">
    <text evidence="12">The clip domain consists of 35-55 residues which are 'knitted' together usually by 3 conserved disulfide bonds forming a clip-like compact structure.</text>
</comment>
<dbReference type="GO" id="GO:0005576">
    <property type="term" value="C:extracellular region"/>
    <property type="evidence" value="ECO:0007669"/>
    <property type="project" value="UniProtKB-SubCell"/>
</dbReference>
<dbReference type="InterPro" id="IPR001314">
    <property type="entry name" value="Peptidase_S1A"/>
</dbReference>
<dbReference type="GeneID" id="117240375"/>
<evidence type="ECO:0000313" key="18">
    <source>
        <dbReference type="RefSeq" id="XP_033362277.1"/>
    </source>
</evidence>
<dbReference type="InterPro" id="IPR038565">
    <property type="entry name" value="CLIP_sf"/>
</dbReference>
<dbReference type="SMART" id="SM00680">
    <property type="entry name" value="CLIP"/>
    <property type="match status" value="1"/>
</dbReference>
<feature type="chain" id="PRO_5044518551" description="CLIP domain-containing serine protease" evidence="12">
    <location>
        <begin position="27"/>
        <end position="359"/>
    </location>
</feature>
<comment type="subcellular location">
    <subcellularLocation>
        <location evidence="1 12">Secreted</location>
    </subcellularLocation>
</comment>
<evidence type="ECO:0000259" key="14">
    <source>
        <dbReference type="PROSITE" id="PS51888"/>
    </source>
</evidence>
<evidence type="ECO:0000259" key="13">
    <source>
        <dbReference type="PROSITE" id="PS50240"/>
    </source>
</evidence>
<evidence type="ECO:0000256" key="4">
    <source>
        <dbReference type="ARBA" id="ARBA00022729"/>
    </source>
</evidence>
<keyword evidence="9" id="KW-0325">Glycoprotein</keyword>
<dbReference type="InterPro" id="IPR033116">
    <property type="entry name" value="TRYPSIN_SER"/>
</dbReference>
<evidence type="ECO:0000256" key="1">
    <source>
        <dbReference type="ARBA" id="ARBA00004613"/>
    </source>
</evidence>
<dbReference type="PROSITE" id="PS51888">
    <property type="entry name" value="CLIP"/>
    <property type="match status" value="1"/>
</dbReference>
<accession>A0A6J3LAS3</accession>
<dbReference type="GO" id="GO:0006508">
    <property type="term" value="P:proteolysis"/>
    <property type="evidence" value="ECO:0007669"/>
    <property type="project" value="UniProtKB-KW"/>
</dbReference>
<dbReference type="PANTHER" id="PTHR24252:SF7">
    <property type="entry name" value="HYALIN"/>
    <property type="match status" value="1"/>
</dbReference>
<keyword evidence="15" id="KW-1185">Reference proteome</keyword>
<feature type="domain" description="Peptidase S1" evidence="13">
    <location>
        <begin position="114"/>
        <end position="359"/>
    </location>
</feature>
<dbReference type="SMART" id="SM00020">
    <property type="entry name" value="Tryp_SPc"/>
    <property type="match status" value="1"/>
</dbReference>
<evidence type="ECO:0000256" key="5">
    <source>
        <dbReference type="ARBA" id="ARBA00022801"/>
    </source>
</evidence>
<dbReference type="PROSITE" id="PS50240">
    <property type="entry name" value="TRYPSIN_DOM"/>
    <property type="match status" value="1"/>
</dbReference>
<gene>
    <name evidence="16 17 18" type="primary">LOC117240375</name>
</gene>
<dbReference type="AlphaFoldDB" id="A0A6J3LAS3"/>
<evidence type="ECO:0000313" key="16">
    <source>
        <dbReference type="RefSeq" id="XP_033362275.1"/>
    </source>
</evidence>
<protein>
    <recommendedName>
        <fullName evidence="12">CLIP domain-containing serine protease</fullName>
        <ecNumber evidence="11">3.4.21.-</ecNumber>
    </recommendedName>
</protein>
<keyword evidence="5 11" id="KW-0378">Hydrolase</keyword>
<dbReference type="InterPro" id="IPR018114">
    <property type="entry name" value="TRYPSIN_HIS"/>
</dbReference>
<keyword evidence="3 11" id="KW-0645">Protease</keyword>
<dbReference type="InterPro" id="IPR022700">
    <property type="entry name" value="CLIP"/>
</dbReference>
<keyword evidence="7" id="KW-0865">Zymogen</keyword>
<dbReference type="InterPro" id="IPR001254">
    <property type="entry name" value="Trypsin_dom"/>
</dbReference>
<feature type="signal peptide" evidence="12">
    <location>
        <begin position="1"/>
        <end position="26"/>
    </location>
</feature>
<sequence length="359" mass="39595">MTGSKMLFRCLALIAFLHPLVHVASAQECTTPNNQTGKCLGIRVCKPLLEMLQTQGQAAADFLRRSVCKYENNNPIVCCPNEQSREDRGILVENEYGPLRPPQCGFSNVSHTRVVGGKPAELGAWPWIAALGFHYPRNPVLEPLWKCGGSLISSRHVLTAAHCAEINELYVVRIGDLNLVRNDDGAHPVQIEIESKIIHPDYISGVTKHDIAILKLVEQVQFSEYVYPICLPVEDNLRNNNFERYYPFIAGWGSVGHHGPGSDDLMEVQVPVVSNTECKNSYARFATAHVTDNVLCAGYTQGGKDACQGDSGGPLMLPKKFTFYQIGVVSYGFKCAAAGYPGVYTRVTSYLDFILQAMQ</sequence>
<dbReference type="PROSITE" id="PS00135">
    <property type="entry name" value="TRYPSIN_SER"/>
    <property type="match status" value="1"/>
</dbReference>
<dbReference type="EC" id="3.4.21.-" evidence="11"/>
<dbReference type="PANTHER" id="PTHR24252">
    <property type="entry name" value="ACROSIN-RELATED"/>
    <property type="match status" value="1"/>
</dbReference>
<dbReference type="Pfam" id="PF00089">
    <property type="entry name" value="Trypsin"/>
    <property type="match status" value="1"/>
</dbReference>
<dbReference type="FunFam" id="3.30.1640.30:FF:000001">
    <property type="entry name" value="Serine protease 7"/>
    <property type="match status" value="1"/>
</dbReference>
<evidence type="ECO:0000256" key="12">
    <source>
        <dbReference type="RuleBase" id="RU366078"/>
    </source>
</evidence>
<evidence type="ECO:0000256" key="3">
    <source>
        <dbReference type="ARBA" id="ARBA00022670"/>
    </source>
</evidence>
<dbReference type="InterPro" id="IPR043504">
    <property type="entry name" value="Peptidase_S1_PA_chymotrypsin"/>
</dbReference>
<dbReference type="Gene3D" id="2.40.10.10">
    <property type="entry name" value="Trypsin-like serine proteases"/>
    <property type="match status" value="2"/>
</dbReference>